<accession>A0AAN7AD21</accession>
<evidence type="ECO:0008006" key="3">
    <source>
        <dbReference type="Google" id="ProtNLM"/>
    </source>
</evidence>
<name>A0AAN7AD21_9PEZI</name>
<protein>
    <recommendedName>
        <fullName evidence="3">JmjC domain-containing protein</fullName>
    </recommendedName>
</protein>
<comment type="caution">
    <text evidence="1">The sequence shown here is derived from an EMBL/GenBank/DDBJ whole genome shotgun (WGS) entry which is preliminary data.</text>
</comment>
<keyword evidence="2" id="KW-1185">Reference proteome</keyword>
<evidence type="ECO:0000313" key="2">
    <source>
        <dbReference type="Proteomes" id="UP001302126"/>
    </source>
</evidence>
<dbReference type="AlphaFoldDB" id="A0AAN7AD21"/>
<gene>
    <name evidence="1" type="ORF">QBC35DRAFT_362610</name>
</gene>
<dbReference type="EMBL" id="MU864504">
    <property type="protein sequence ID" value="KAK4184116.1"/>
    <property type="molecule type" value="Genomic_DNA"/>
</dbReference>
<organism evidence="1 2">
    <name type="scientific">Podospora australis</name>
    <dbReference type="NCBI Taxonomy" id="1536484"/>
    <lineage>
        <taxon>Eukaryota</taxon>
        <taxon>Fungi</taxon>
        <taxon>Dikarya</taxon>
        <taxon>Ascomycota</taxon>
        <taxon>Pezizomycotina</taxon>
        <taxon>Sordariomycetes</taxon>
        <taxon>Sordariomycetidae</taxon>
        <taxon>Sordariales</taxon>
        <taxon>Podosporaceae</taxon>
        <taxon>Podospora</taxon>
    </lineage>
</organism>
<reference evidence="1" key="1">
    <citation type="journal article" date="2023" name="Mol. Phylogenet. Evol.">
        <title>Genome-scale phylogeny and comparative genomics of the fungal order Sordariales.</title>
        <authorList>
            <person name="Hensen N."/>
            <person name="Bonometti L."/>
            <person name="Westerberg I."/>
            <person name="Brannstrom I.O."/>
            <person name="Guillou S."/>
            <person name="Cros-Aarteil S."/>
            <person name="Calhoun S."/>
            <person name="Haridas S."/>
            <person name="Kuo A."/>
            <person name="Mondo S."/>
            <person name="Pangilinan J."/>
            <person name="Riley R."/>
            <person name="LaButti K."/>
            <person name="Andreopoulos B."/>
            <person name="Lipzen A."/>
            <person name="Chen C."/>
            <person name="Yan M."/>
            <person name="Daum C."/>
            <person name="Ng V."/>
            <person name="Clum A."/>
            <person name="Steindorff A."/>
            <person name="Ohm R.A."/>
            <person name="Martin F."/>
            <person name="Silar P."/>
            <person name="Natvig D.O."/>
            <person name="Lalanne C."/>
            <person name="Gautier V."/>
            <person name="Ament-Velasquez S.L."/>
            <person name="Kruys A."/>
            <person name="Hutchinson M.I."/>
            <person name="Powell A.J."/>
            <person name="Barry K."/>
            <person name="Miller A.N."/>
            <person name="Grigoriev I.V."/>
            <person name="Debuchy R."/>
            <person name="Gladieux P."/>
            <person name="Hiltunen Thoren M."/>
            <person name="Johannesson H."/>
        </authorList>
    </citation>
    <scope>NUCLEOTIDE SEQUENCE</scope>
    <source>
        <strain evidence="1">PSN309</strain>
    </source>
</reference>
<reference evidence="1" key="2">
    <citation type="submission" date="2023-05" db="EMBL/GenBank/DDBJ databases">
        <authorList>
            <consortium name="Lawrence Berkeley National Laboratory"/>
            <person name="Steindorff A."/>
            <person name="Hensen N."/>
            <person name="Bonometti L."/>
            <person name="Westerberg I."/>
            <person name="Brannstrom I.O."/>
            <person name="Guillou S."/>
            <person name="Cros-Aarteil S."/>
            <person name="Calhoun S."/>
            <person name="Haridas S."/>
            <person name="Kuo A."/>
            <person name="Mondo S."/>
            <person name="Pangilinan J."/>
            <person name="Riley R."/>
            <person name="Labutti K."/>
            <person name="Andreopoulos B."/>
            <person name="Lipzen A."/>
            <person name="Chen C."/>
            <person name="Yanf M."/>
            <person name="Daum C."/>
            <person name="Ng V."/>
            <person name="Clum A."/>
            <person name="Ohm R."/>
            <person name="Martin F."/>
            <person name="Silar P."/>
            <person name="Natvig D."/>
            <person name="Lalanne C."/>
            <person name="Gautier V."/>
            <person name="Ament-Velasquez S.L."/>
            <person name="Kruys A."/>
            <person name="Hutchinson M.I."/>
            <person name="Powell A.J."/>
            <person name="Barry K."/>
            <person name="Miller A.N."/>
            <person name="Grigoriev I.V."/>
            <person name="Debuchy R."/>
            <person name="Gladieux P."/>
            <person name="Thoren M.H."/>
            <person name="Johannesson H."/>
        </authorList>
    </citation>
    <scope>NUCLEOTIDE SEQUENCE</scope>
    <source>
        <strain evidence="1">PSN309</strain>
    </source>
</reference>
<evidence type="ECO:0000313" key="1">
    <source>
        <dbReference type="EMBL" id="KAK4184116.1"/>
    </source>
</evidence>
<proteinExistence type="predicted"/>
<feature type="non-terminal residue" evidence="1">
    <location>
        <position position="1"/>
    </location>
</feature>
<dbReference type="Proteomes" id="UP001302126">
    <property type="component" value="Unassembled WGS sequence"/>
</dbReference>
<feature type="non-terminal residue" evidence="1">
    <location>
        <position position="61"/>
    </location>
</feature>
<sequence>EDERARWMASPSGYTGGRWRYVVLKEGQSIFFVPGTIHFVFQKRQHQTFALGGHVLQWSGL</sequence>